<protein>
    <submittedName>
        <fullName evidence="1">Uncharacterized protein</fullName>
    </submittedName>
</protein>
<dbReference type="Proteomes" id="UP000015455">
    <property type="component" value="Unassembled WGS sequence"/>
</dbReference>
<dbReference type="RefSeq" id="WP_021248907.1">
    <property type="nucleotide sequence ID" value="NZ_ATJV01000048.1"/>
</dbReference>
<keyword evidence="2" id="KW-1185">Reference proteome</keyword>
<reference evidence="1 2" key="1">
    <citation type="submission" date="2013-06" db="EMBL/GenBank/DDBJ databases">
        <title>Draft genome sequence of Thauera terpenica.</title>
        <authorList>
            <person name="Liu B."/>
            <person name="Frostegard A.H."/>
            <person name="Shapleigh J.P."/>
        </authorList>
    </citation>
    <scope>NUCLEOTIDE SEQUENCE [LARGE SCALE GENOMIC DNA]</scope>
    <source>
        <strain evidence="1 2">58Eu</strain>
    </source>
</reference>
<name>S9ZNB9_9RHOO</name>
<dbReference type="STRING" id="1348657.M622_02510"/>
<organism evidence="1 2">
    <name type="scientific">Thauera terpenica 58Eu</name>
    <dbReference type="NCBI Taxonomy" id="1348657"/>
    <lineage>
        <taxon>Bacteria</taxon>
        <taxon>Pseudomonadati</taxon>
        <taxon>Pseudomonadota</taxon>
        <taxon>Betaproteobacteria</taxon>
        <taxon>Rhodocyclales</taxon>
        <taxon>Zoogloeaceae</taxon>
        <taxon>Thauera</taxon>
    </lineage>
</organism>
<gene>
    <name evidence="1" type="ORF">M622_02510</name>
</gene>
<evidence type="ECO:0000313" key="1">
    <source>
        <dbReference type="EMBL" id="EPZ16066.1"/>
    </source>
</evidence>
<comment type="caution">
    <text evidence="1">The sequence shown here is derived from an EMBL/GenBank/DDBJ whole genome shotgun (WGS) entry which is preliminary data.</text>
</comment>
<proteinExistence type="predicted"/>
<dbReference type="EMBL" id="ATJV01000048">
    <property type="protein sequence ID" value="EPZ16066.1"/>
    <property type="molecule type" value="Genomic_DNA"/>
</dbReference>
<evidence type="ECO:0000313" key="2">
    <source>
        <dbReference type="Proteomes" id="UP000015455"/>
    </source>
</evidence>
<dbReference type="AlphaFoldDB" id="S9ZNB9"/>
<dbReference type="PATRIC" id="fig|1348657.5.peg.1480"/>
<sequence length="62" mass="7128">MELTAGRIYTVRLCSGELRRWRFDGQDGRGFAWWHDVDTGMGFSEAGLLYAWELLQEDEDGG</sequence>
<dbReference type="eggNOG" id="COG5002">
    <property type="taxonomic scope" value="Bacteria"/>
</dbReference>
<dbReference type="OrthoDB" id="9181915at2"/>
<accession>S9ZNB9</accession>